<dbReference type="AlphaFoldDB" id="A0A4C1W1E0"/>
<evidence type="ECO:0000313" key="2">
    <source>
        <dbReference type="Proteomes" id="UP000299102"/>
    </source>
</evidence>
<accession>A0A4C1W1E0</accession>
<proteinExistence type="predicted"/>
<gene>
    <name evidence="1" type="ORF">EVAR_82308_1</name>
</gene>
<organism evidence="1 2">
    <name type="scientific">Eumeta variegata</name>
    <name type="common">Bagworm moth</name>
    <name type="synonym">Eumeta japonica</name>
    <dbReference type="NCBI Taxonomy" id="151549"/>
    <lineage>
        <taxon>Eukaryota</taxon>
        <taxon>Metazoa</taxon>
        <taxon>Ecdysozoa</taxon>
        <taxon>Arthropoda</taxon>
        <taxon>Hexapoda</taxon>
        <taxon>Insecta</taxon>
        <taxon>Pterygota</taxon>
        <taxon>Neoptera</taxon>
        <taxon>Endopterygota</taxon>
        <taxon>Lepidoptera</taxon>
        <taxon>Glossata</taxon>
        <taxon>Ditrysia</taxon>
        <taxon>Tineoidea</taxon>
        <taxon>Psychidae</taxon>
        <taxon>Oiketicinae</taxon>
        <taxon>Eumeta</taxon>
    </lineage>
</organism>
<sequence length="122" mass="13624">MRNIILITASSLRRLYFCVSPTICNFTTENKSTKRILSSAAQTETTRCGRTLCDETLRAGAPPPPAARRRRILRVFDIFSWETRGHLIVIANLANRYDKPLTRALPSKLSLRGPRPAGEGAI</sequence>
<protein>
    <submittedName>
        <fullName evidence="1">Uncharacterized protein</fullName>
    </submittedName>
</protein>
<dbReference type="Proteomes" id="UP000299102">
    <property type="component" value="Unassembled WGS sequence"/>
</dbReference>
<name>A0A4C1W1E0_EUMVA</name>
<comment type="caution">
    <text evidence="1">The sequence shown here is derived from an EMBL/GenBank/DDBJ whole genome shotgun (WGS) entry which is preliminary data.</text>
</comment>
<keyword evidence="2" id="KW-1185">Reference proteome</keyword>
<evidence type="ECO:0000313" key="1">
    <source>
        <dbReference type="EMBL" id="GBP43875.1"/>
    </source>
</evidence>
<dbReference type="EMBL" id="BGZK01000443">
    <property type="protein sequence ID" value="GBP43875.1"/>
    <property type="molecule type" value="Genomic_DNA"/>
</dbReference>
<reference evidence="1 2" key="1">
    <citation type="journal article" date="2019" name="Commun. Biol.">
        <title>The bagworm genome reveals a unique fibroin gene that provides high tensile strength.</title>
        <authorList>
            <person name="Kono N."/>
            <person name="Nakamura H."/>
            <person name="Ohtoshi R."/>
            <person name="Tomita M."/>
            <person name="Numata K."/>
            <person name="Arakawa K."/>
        </authorList>
    </citation>
    <scope>NUCLEOTIDE SEQUENCE [LARGE SCALE GENOMIC DNA]</scope>
</reference>